<name>A0A5E9FU73_9MICO</name>
<evidence type="ECO:0000256" key="1">
    <source>
        <dbReference type="SAM" id="MobiDB-lite"/>
    </source>
</evidence>
<evidence type="ECO:0000313" key="2">
    <source>
        <dbReference type="EMBL" id="SDM56078.1"/>
    </source>
</evidence>
<protein>
    <submittedName>
        <fullName evidence="2">Uncharacterized protein</fullName>
    </submittedName>
</protein>
<proteinExistence type="predicted"/>
<dbReference type="Proteomes" id="UP000199639">
    <property type="component" value="Unassembled WGS sequence"/>
</dbReference>
<accession>A0A5E9FU73</accession>
<sequence>MHFDPPAALPPLTRVSLLAPEAARKNSKRGSMAGGLDAHAKFERRGRSIRSRRRNPGVRQSALAYPLA</sequence>
<reference evidence="2 3" key="1">
    <citation type="submission" date="2016-10" db="EMBL/GenBank/DDBJ databases">
        <authorList>
            <person name="Varghese N."/>
            <person name="Submissions S."/>
        </authorList>
    </citation>
    <scope>NUCLEOTIDE SEQUENCE [LARGE SCALE GENOMIC DNA]</scope>
    <source>
        <strain evidence="2 3">CGMCC 1.11215</strain>
    </source>
</reference>
<gene>
    <name evidence="2" type="ORF">SAMN05216368_101315</name>
</gene>
<feature type="compositionally biased region" description="Basic residues" evidence="1">
    <location>
        <begin position="47"/>
        <end position="56"/>
    </location>
</feature>
<dbReference type="EMBL" id="FNIB01000001">
    <property type="protein sequence ID" value="SDM56078.1"/>
    <property type="molecule type" value="Genomic_DNA"/>
</dbReference>
<feature type="region of interest" description="Disordered" evidence="1">
    <location>
        <begin position="23"/>
        <end position="68"/>
    </location>
</feature>
<organism evidence="2 3">
    <name type="scientific">Cryobacterium flavum</name>
    <dbReference type="NCBI Taxonomy" id="1424659"/>
    <lineage>
        <taxon>Bacteria</taxon>
        <taxon>Bacillati</taxon>
        <taxon>Actinomycetota</taxon>
        <taxon>Actinomycetes</taxon>
        <taxon>Micrococcales</taxon>
        <taxon>Microbacteriaceae</taxon>
        <taxon>Cryobacterium</taxon>
    </lineage>
</organism>
<dbReference type="AlphaFoldDB" id="A0A5E9FU73"/>
<evidence type="ECO:0000313" key="3">
    <source>
        <dbReference type="Proteomes" id="UP000199639"/>
    </source>
</evidence>